<dbReference type="Proteomes" id="UP000604046">
    <property type="component" value="Unassembled WGS sequence"/>
</dbReference>
<name>A0A812J6P9_9DINO</name>
<evidence type="ECO:0000313" key="1">
    <source>
        <dbReference type="EMBL" id="CAE7192614.1"/>
    </source>
</evidence>
<accession>A0A812J6P9</accession>
<reference evidence="1" key="1">
    <citation type="submission" date="2021-02" db="EMBL/GenBank/DDBJ databases">
        <authorList>
            <person name="Dougan E. K."/>
            <person name="Rhodes N."/>
            <person name="Thang M."/>
            <person name="Chan C."/>
        </authorList>
    </citation>
    <scope>NUCLEOTIDE SEQUENCE</scope>
</reference>
<comment type="caution">
    <text evidence="1">The sequence shown here is derived from an EMBL/GenBank/DDBJ whole genome shotgun (WGS) entry which is preliminary data.</text>
</comment>
<proteinExistence type="predicted"/>
<organism evidence="1 2">
    <name type="scientific">Symbiodinium natans</name>
    <dbReference type="NCBI Taxonomy" id="878477"/>
    <lineage>
        <taxon>Eukaryota</taxon>
        <taxon>Sar</taxon>
        <taxon>Alveolata</taxon>
        <taxon>Dinophyceae</taxon>
        <taxon>Suessiales</taxon>
        <taxon>Symbiodiniaceae</taxon>
        <taxon>Symbiodinium</taxon>
    </lineage>
</organism>
<protein>
    <submittedName>
        <fullName evidence="1">Uncharacterized protein</fullName>
    </submittedName>
</protein>
<sequence length="227" mass="24902">MSLQTWRALVALGYLVLLALGIAGVWCLAVARQLSDNPGKSEPDELFEKLGANCTILTVRHGFESQRDKTVDDGALYEWCQDTVEYTFAYQNQSTAYSESPLVSRRNYRKSKAAWVFSPMADVCHGAAGYRDPVCGHLCSVGQEVFCWKPFEEGARTAWAACGNPQCFKIMPPQLVQSRANLKLHDDYEAAGLLLLVAGCCCCGVMCGCPNSDEDKDSDSESGSDWS</sequence>
<gene>
    <name evidence="1" type="ORF">SNAT2548_LOCUS5156</name>
</gene>
<evidence type="ECO:0000313" key="2">
    <source>
        <dbReference type="Proteomes" id="UP000604046"/>
    </source>
</evidence>
<keyword evidence="2" id="KW-1185">Reference proteome</keyword>
<dbReference type="EMBL" id="CAJNDS010000327">
    <property type="protein sequence ID" value="CAE7192614.1"/>
    <property type="molecule type" value="Genomic_DNA"/>
</dbReference>
<dbReference type="AlphaFoldDB" id="A0A812J6P9"/>